<dbReference type="KEGG" id="qsa:O6P43_004051"/>
<evidence type="ECO:0000313" key="1">
    <source>
        <dbReference type="EMBL" id="KAJ7973891.1"/>
    </source>
</evidence>
<gene>
    <name evidence="1" type="ORF">O6P43_004051</name>
</gene>
<dbReference type="Proteomes" id="UP001163823">
    <property type="component" value="Chromosome 3"/>
</dbReference>
<dbReference type="EMBL" id="JARAOO010000003">
    <property type="protein sequence ID" value="KAJ7973891.1"/>
    <property type="molecule type" value="Genomic_DNA"/>
</dbReference>
<proteinExistence type="predicted"/>
<comment type="caution">
    <text evidence="1">The sequence shown here is derived from an EMBL/GenBank/DDBJ whole genome shotgun (WGS) entry which is preliminary data.</text>
</comment>
<dbReference type="AlphaFoldDB" id="A0AAD7Q3C5"/>
<name>A0AAD7Q3C5_QUISA</name>
<organism evidence="1 2">
    <name type="scientific">Quillaja saponaria</name>
    <name type="common">Soap bark tree</name>
    <dbReference type="NCBI Taxonomy" id="32244"/>
    <lineage>
        <taxon>Eukaryota</taxon>
        <taxon>Viridiplantae</taxon>
        <taxon>Streptophyta</taxon>
        <taxon>Embryophyta</taxon>
        <taxon>Tracheophyta</taxon>
        <taxon>Spermatophyta</taxon>
        <taxon>Magnoliopsida</taxon>
        <taxon>eudicotyledons</taxon>
        <taxon>Gunneridae</taxon>
        <taxon>Pentapetalae</taxon>
        <taxon>rosids</taxon>
        <taxon>fabids</taxon>
        <taxon>Fabales</taxon>
        <taxon>Quillajaceae</taxon>
        <taxon>Quillaja</taxon>
    </lineage>
</organism>
<reference evidence="1" key="1">
    <citation type="journal article" date="2023" name="Science">
        <title>Elucidation of the pathway for biosynthesis of saponin adjuvants from the soapbark tree.</title>
        <authorList>
            <person name="Reed J."/>
            <person name="Orme A."/>
            <person name="El-Demerdash A."/>
            <person name="Owen C."/>
            <person name="Martin L.B.B."/>
            <person name="Misra R.C."/>
            <person name="Kikuchi S."/>
            <person name="Rejzek M."/>
            <person name="Martin A.C."/>
            <person name="Harkess A."/>
            <person name="Leebens-Mack J."/>
            <person name="Louveau T."/>
            <person name="Stephenson M.J."/>
            <person name="Osbourn A."/>
        </authorList>
    </citation>
    <scope>NUCLEOTIDE SEQUENCE</scope>
    <source>
        <strain evidence="1">S10</strain>
    </source>
</reference>
<protein>
    <submittedName>
        <fullName evidence="1">Stromelysin-1</fullName>
    </submittedName>
</protein>
<feature type="non-terminal residue" evidence="1">
    <location>
        <position position="1"/>
    </location>
</feature>
<keyword evidence="2" id="KW-1185">Reference proteome</keyword>
<accession>A0AAD7Q3C5</accession>
<evidence type="ECO:0000313" key="2">
    <source>
        <dbReference type="Proteomes" id="UP001163823"/>
    </source>
</evidence>
<sequence length="121" mass="13283">QETNSELRKTPNLSGSRVPALTSRALIEIIGRVLSRDHSDFKDQVVAVGPNPSDGPPLKEGPNPYAIEFGNPTHDNFSSDFLRVGSQVVIRRESNLARITQVNREVTGRLVHIVIKNGGCR</sequence>